<sequence length="279" mass="30505">MRISADLPASGAPTLRELLQTQTFDELKARATESVRQRPANSRDRWLLFQLLCVDGEWQRALTQLQTWATLEPDGRPRAQLHRELIQSELFRTEVFAGLRTPGFIDPPPAWLDTLLRANERLAKGDVAGADALRDAALNGAPATRGDGGQTGAFDWLTDSDSRLGPVCEMAVAGGYRWVPFDTMQSLVMTPVSTLTDVVWRAATAILRSGAVLRGYVPVRYPGSESGPADIKLARETTWTNVGSTGVLATGQKTWATDRGDFGLLEIGTCRFLHDGDPQ</sequence>
<reference evidence="2" key="1">
    <citation type="submission" date="2016-10" db="EMBL/GenBank/DDBJ databases">
        <authorList>
            <person name="Varghese N."/>
            <person name="Submissions S."/>
        </authorList>
    </citation>
    <scope>NUCLEOTIDE SEQUENCE [LARGE SCALE GENOMIC DNA]</scope>
    <source>
        <strain evidence="2">LMG 26416</strain>
    </source>
</reference>
<dbReference type="InterPro" id="IPR009211">
    <property type="entry name" value="TagJ"/>
</dbReference>
<dbReference type="InterPro" id="IPR011990">
    <property type="entry name" value="TPR-like_helical_dom_sf"/>
</dbReference>
<dbReference type="PIRSF" id="PIRSF029288">
    <property type="entry name" value="SciE_ImpE"/>
    <property type="match status" value="1"/>
</dbReference>
<name>A0A1H7FJN7_9BURK</name>
<dbReference type="Proteomes" id="UP000199120">
    <property type="component" value="Unassembled WGS sequence"/>
</dbReference>
<evidence type="ECO:0000313" key="2">
    <source>
        <dbReference type="Proteomes" id="UP000199120"/>
    </source>
</evidence>
<dbReference type="Gene3D" id="1.25.40.10">
    <property type="entry name" value="Tetratricopeptide repeat domain"/>
    <property type="match status" value="1"/>
</dbReference>
<dbReference type="EMBL" id="FOAJ01000001">
    <property type="protein sequence ID" value="SEK26313.1"/>
    <property type="molecule type" value="Genomic_DNA"/>
</dbReference>
<evidence type="ECO:0000313" key="1">
    <source>
        <dbReference type="EMBL" id="SEK26313.1"/>
    </source>
</evidence>
<keyword evidence="2" id="KW-1185">Reference proteome</keyword>
<dbReference type="SUPFAM" id="SSF144059">
    <property type="entry name" value="ImpE-like"/>
    <property type="match status" value="1"/>
</dbReference>
<dbReference type="Pfam" id="PF07024">
    <property type="entry name" value="ImpE"/>
    <property type="match status" value="1"/>
</dbReference>
<dbReference type="STRING" id="416943.SAMN05445871_5880"/>
<proteinExistence type="predicted"/>
<dbReference type="AlphaFoldDB" id="A0A1H7FJN7"/>
<dbReference type="RefSeq" id="WP_090552349.1">
    <property type="nucleotide sequence ID" value="NZ_FNSR01000003.1"/>
</dbReference>
<protein>
    <submittedName>
        <fullName evidence="1">Type VI secretion system protein ImpE</fullName>
    </submittedName>
</protein>
<dbReference type="OrthoDB" id="5416084at2"/>
<organism evidence="1 2">
    <name type="scientific">Paraburkholderia caballeronis</name>
    <dbReference type="NCBI Taxonomy" id="416943"/>
    <lineage>
        <taxon>Bacteria</taxon>
        <taxon>Pseudomonadati</taxon>
        <taxon>Pseudomonadota</taxon>
        <taxon>Betaproteobacteria</taxon>
        <taxon>Burkholderiales</taxon>
        <taxon>Burkholderiaceae</taxon>
        <taxon>Paraburkholderia</taxon>
    </lineage>
</organism>
<gene>
    <name evidence="1" type="ORF">SAMN05192542_101364</name>
</gene>
<accession>A0A1H7FJN7</accession>